<dbReference type="PANTHER" id="PTHR16135:SF2">
    <property type="entry name" value="SHIFTLESS ANTIVIRAL INHIBITOR OF RIBOSOMAL FRAMESHIFTING PROTEIN"/>
    <property type="match status" value="1"/>
</dbReference>
<dbReference type="GO" id="GO:0000932">
    <property type="term" value="C:P-body"/>
    <property type="evidence" value="ECO:0007669"/>
    <property type="project" value="UniProtKB-SubCell"/>
</dbReference>
<dbReference type="PANTHER" id="PTHR16135">
    <property type="entry name" value="REPRESSOR OF YIELD OF DENV PROTEIN"/>
    <property type="match status" value="1"/>
</dbReference>
<accession>A0A674IDL8</accession>
<dbReference type="GO" id="GO:0005634">
    <property type="term" value="C:nucleus"/>
    <property type="evidence" value="ECO:0007669"/>
    <property type="project" value="UniProtKB-SubCell"/>
</dbReference>
<dbReference type="Ensembl" id="ENSTMTT00000007110.1">
    <property type="protein sequence ID" value="ENSTMTP00000006880.1"/>
    <property type="gene ID" value="ENSTMTG00000005016.1"/>
</dbReference>
<reference evidence="8" key="2">
    <citation type="submission" date="2025-09" db="UniProtKB">
        <authorList>
            <consortium name="Ensembl"/>
        </authorList>
    </citation>
    <scope>IDENTIFICATION</scope>
</reference>
<keyword evidence="5" id="KW-0694">RNA-binding</keyword>
<proteinExistence type="inferred from homology"/>
<sequence>MGPTGTKTLPPCSWQIFPFAATTVANRDPGRDQGPVGPGQQRREENGGDLSPRSPCCPRLSAPQAIAQQLKVLPLTERNLRMFDHARRNLIPSAERQFACQACDSAWWRRVPERKQVSRCRLCGKRYDPVPYDKMWGTAEFHCPSCNRSFR</sequence>
<dbReference type="InterPro" id="IPR026795">
    <property type="entry name" value="SHFL"/>
</dbReference>
<evidence type="ECO:0000256" key="7">
    <source>
        <dbReference type="SAM" id="MobiDB-lite"/>
    </source>
</evidence>
<evidence type="ECO:0000256" key="4">
    <source>
        <dbReference type="ARBA" id="ARBA00022490"/>
    </source>
</evidence>
<comment type="similarity">
    <text evidence="3">Belongs to the SHFL family.</text>
</comment>
<evidence type="ECO:0000256" key="6">
    <source>
        <dbReference type="ARBA" id="ARBA00023242"/>
    </source>
</evidence>
<evidence type="ECO:0000256" key="1">
    <source>
        <dbReference type="ARBA" id="ARBA00004123"/>
    </source>
</evidence>
<dbReference type="GO" id="GO:0045087">
    <property type="term" value="P:innate immune response"/>
    <property type="evidence" value="ECO:0007669"/>
    <property type="project" value="TreeGrafter"/>
</dbReference>
<protein>
    <recommendedName>
        <fullName evidence="10">Shiftless antiviral inhibitor of ribosomal frameshifting</fullName>
    </recommendedName>
</protein>
<evidence type="ECO:0000313" key="9">
    <source>
        <dbReference type="Proteomes" id="UP000472274"/>
    </source>
</evidence>
<evidence type="ECO:0000256" key="3">
    <source>
        <dbReference type="ARBA" id="ARBA00005469"/>
    </source>
</evidence>
<dbReference type="InParanoid" id="A0A674IDL8"/>
<keyword evidence="9" id="KW-1185">Reference proteome</keyword>
<dbReference type="AlphaFoldDB" id="A0A674IDL8"/>
<comment type="subcellular location">
    <subcellularLocation>
        <location evidence="2">Cytoplasm</location>
        <location evidence="2">P-body</location>
    </subcellularLocation>
    <subcellularLocation>
        <location evidence="1">Nucleus</location>
    </subcellularLocation>
</comment>
<dbReference type="GO" id="GO:1990825">
    <property type="term" value="F:sequence-specific mRNA binding"/>
    <property type="evidence" value="ECO:0007669"/>
    <property type="project" value="TreeGrafter"/>
</dbReference>
<evidence type="ECO:0000313" key="8">
    <source>
        <dbReference type="Ensembl" id="ENSTMTP00000006880.1"/>
    </source>
</evidence>
<evidence type="ECO:0000256" key="5">
    <source>
        <dbReference type="ARBA" id="ARBA00022884"/>
    </source>
</evidence>
<dbReference type="Pfam" id="PF15135">
    <property type="entry name" value="UPF0515"/>
    <property type="match status" value="1"/>
</dbReference>
<organism evidence="8 9">
    <name type="scientific">Terrapene triunguis</name>
    <name type="common">Three-toed box turtle</name>
    <dbReference type="NCBI Taxonomy" id="2587831"/>
    <lineage>
        <taxon>Eukaryota</taxon>
        <taxon>Metazoa</taxon>
        <taxon>Chordata</taxon>
        <taxon>Craniata</taxon>
        <taxon>Vertebrata</taxon>
        <taxon>Euteleostomi</taxon>
        <taxon>Archelosauria</taxon>
        <taxon>Testudinata</taxon>
        <taxon>Testudines</taxon>
        <taxon>Cryptodira</taxon>
        <taxon>Durocryptodira</taxon>
        <taxon>Testudinoidea</taxon>
        <taxon>Emydidae</taxon>
        <taxon>Terrapene</taxon>
    </lineage>
</organism>
<feature type="region of interest" description="Disordered" evidence="7">
    <location>
        <begin position="23"/>
        <end position="56"/>
    </location>
</feature>
<reference evidence="8" key="1">
    <citation type="submission" date="2025-08" db="UniProtKB">
        <authorList>
            <consortium name="Ensembl"/>
        </authorList>
    </citation>
    <scope>IDENTIFICATION</scope>
</reference>
<dbReference type="GeneTree" id="ENSGT00390000005065"/>
<keyword evidence="4" id="KW-0963">Cytoplasm</keyword>
<evidence type="ECO:0000256" key="2">
    <source>
        <dbReference type="ARBA" id="ARBA00004201"/>
    </source>
</evidence>
<dbReference type="GO" id="GO:0075523">
    <property type="term" value="P:viral translational frameshifting"/>
    <property type="evidence" value="ECO:0007669"/>
    <property type="project" value="TreeGrafter"/>
</dbReference>
<evidence type="ECO:0008006" key="10">
    <source>
        <dbReference type="Google" id="ProtNLM"/>
    </source>
</evidence>
<name>A0A674IDL8_9SAUR</name>
<keyword evidence="6" id="KW-0539">Nucleus</keyword>
<dbReference type="Proteomes" id="UP000472274">
    <property type="component" value="Unplaced"/>
</dbReference>
<dbReference type="GO" id="GO:0043022">
    <property type="term" value="F:ribosome binding"/>
    <property type="evidence" value="ECO:0007669"/>
    <property type="project" value="TreeGrafter"/>
</dbReference>